<accession>A0A7K1SYX9</accession>
<keyword evidence="3" id="KW-1185">Reference proteome</keyword>
<gene>
    <name evidence="2" type="ORF">GO621_13355</name>
</gene>
<dbReference type="InterPro" id="IPR002347">
    <property type="entry name" value="SDR_fam"/>
</dbReference>
<dbReference type="AlphaFoldDB" id="A0A7K1SYX9"/>
<sequence length="242" mass="25907">MRFSNKICLVTGGGSGIGRATCIQMGKEGGTVIVIDRDSKSGNDTVGTITKNGGSAMFVMVDVGVPEQIEKCVQTVVDKYNRVDVVVNDAAMMTFKKIVDLSIEDWDKVQGVNLRSVFVFCKFCLPHMKNGAVVNVSSVHAFQTKPTVLPYAASKGGIEAFTRGLSREYKAEQARFNCVAPGAVNTPMLWANPEVKDGDEKITGEVGQPEDLAAAICFMASDEAKFINGTTLVADGGRLDIL</sequence>
<dbReference type="PRINTS" id="PR00080">
    <property type="entry name" value="SDRFAMILY"/>
</dbReference>
<dbReference type="RefSeq" id="WP_157567856.1">
    <property type="nucleotide sequence ID" value="NZ_WPIK01000011.1"/>
</dbReference>
<organism evidence="2 3">
    <name type="scientific">Mucilaginibacter arboris</name>
    <dbReference type="NCBI Taxonomy" id="2682090"/>
    <lineage>
        <taxon>Bacteria</taxon>
        <taxon>Pseudomonadati</taxon>
        <taxon>Bacteroidota</taxon>
        <taxon>Sphingobacteriia</taxon>
        <taxon>Sphingobacteriales</taxon>
        <taxon>Sphingobacteriaceae</taxon>
        <taxon>Mucilaginibacter</taxon>
    </lineage>
</organism>
<comment type="caution">
    <text evidence="2">The sequence shown here is derived from an EMBL/GenBank/DDBJ whole genome shotgun (WGS) entry which is preliminary data.</text>
</comment>
<dbReference type="EMBL" id="WPIK01000011">
    <property type="protein sequence ID" value="MVN22519.1"/>
    <property type="molecule type" value="Genomic_DNA"/>
</dbReference>
<name>A0A7K1SYX9_9SPHI</name>
<dbReference type="InterPro" id="IPR020904">
    <property type="entry name" value="Sc_DH/Rdtase_CS"/>
</dbReference>
<dbReference type="Pfam" id="PF13561">
    <property type="entry name" value="adh_short_C2"/>
    <property type="match status" value="1"/>
</dbReference>
<dbReference type="PANTHER" id="PTHR42760">
    <property type="entry name" value="SHORT-CHAIN DEHYDROGENASES/REDUCTASES FAMILY MEMBER"/>
    <property type="match status" value="1"/>
</dbReference>
<dbReference type="GO" id="GO:0016616">
    <property type="term" value="F:oxidoreductase activity, acting on the CH-OH group of donors, NAD or NADP as acceptor"/>
    <property type="evidence" value="ECO:0007669"/>
    <property type="project" value="TreeGrafter"/>
</dbReference>
<proteinExistence type="inferred from homology"/>
<comment type="similarity">
    <text evidence="1">Belongs to the short-chain dehydrogenases/reductases (SDR) family.</text>
</comment>
<dbReference type="PRINTS" id="PR00081">
    <property type="entry name" value="GDHRDH"/>
</dbReference>
<dbReference type="CDD" id="cd05233">
    <property type="entry name" value="SDR_c"/>
    <property type="match status" value="1"/>
</dbReference>
<evidence type="ECO:0000313" key="2">
    <source>
        <dbReference type="EMBL" id="MVN22519.1"/>
    </source>
</evidence>
<dbReference type="Gene3D" id="3.40.50.720">
    <property type="entry name" value="NAD(P)-binding Rossmann-like Domain"/>
    <property type="match status" value="1"/>
</dbReference>
<evidence type="ECO:0000256" key="1">
    <source>
        <dbReference type="ARBA" id="ARBA00006484"/>
    </source>
</evidence>
<dbReference type="SUPFAM" id="SSF51735">
    <property type="entry name" value="NAD(P)-binding Rossmann-fold domains"/>
    <property type="match status" value="1"/>
</dbReference>
<dbReference type="PROSITE" id="PS00061">
    <property type="entry name" value="ADH_SHORT"/>
    <property type="match status" value="1"/>
</dbReference>
<dbReference type="InterPro" id="IPR036291">
    <property type="entry name" value="NAD(P)-bd_dom_sf"/>
</dbReference>
<reference evidence="2 3" key="1">
    <citation type="submission" date="2019-12" db="EMBL/GenBank/DDBJ databases">
        <title>Mucilaginibacter sp. HMF7410 genome sequencing and assembly.</title>
        <authorList>
            <person name="Kang H."/>
            <person name="Cha I."/>
            <person name="Kim H."/>
            <person name="Joh K."/>
        </authorList>
    </citation>
    <scope>NUCLEOTIDE SEQUENCE [LARGE SCALE GENOMIC DNA]</scope>
    <source>
        <strain evidence="2 3">HMF7410</strain>
    </source>
</reference>
<protein>
    <submittedName>
        <fullName evidence="2">SDR family oxidoreductase</fullName>
    </submittedName>
</protein>
<dbReference type="FunFam" id="3.40.50.720:FF:000084">
    <property type="entry name" value="Short-chain dehydrogenase reductase"/>
    <property type="match status" value="1"/>
</dbReference>
<dbReference type="Proteomes" id="UP000462014">
    <property type="component" value="Unassembled WGS sequence"/>
</dbReference>
<evidence type="ECO:0000313" key="3">
    <source>
        <dbReference type="Proteomes" id="UP000462014"/>
    </source>
</evidence>